<name>A0A024GKF4_9STRA</name>
<protein>
    <submittedName>
        <fullName evidence="1">Uncharacterized protein</fullName>
    </submittedName>
</protein>
<dbReference type="Proteomes" id="UP000053237">
    <property type="component" value="Unassembled WGS sequence"/>
</dbReference>
<reference evidence="1 2" key="1">
    <citation type="submission" date="2012-05" db="EMBL/GenBank/DDBJ databases">
        <title>Recombination and specialization in a pathogen metapopulation.</title>
        <authorList>
            <person name="Gardiner A."/>
            <person name="Kemen E."/>
            <person name="Schultz-Larsen T."/>
            <person name="MacLean D."/>
            <person name="Van Oosterhout C."/>
            <person name="Jones J.D.G."/>
        </authorList>
    </citation>
    <scope>NUCLEOTIDE SEQUENCE [LARGE SCALE GENOMIC DNA]</scope>
    <source>
        <strain evidence="1 2">Ac Nc2</strain>
    </source>
</reference>
<accession>A0A024GKF4</accession>
<dbReference type="InParanoid" id="A0A024GKF4"/>
<proteinExistence type="predicted"/>
<keyword evidence="2" id="KW-1185">Reference proteome</keyword>
<organism evidence="1 2">
    <name type="scientific">Albugo candida</name>
    <dbReference type="NCBI Taxonomy" id="65357"/>
    <lineage>
        <taxon>Eukaryota</taxon>
        <taxon>Sar</taxon>
        <taxon>Stramenopiles</taxon>
        <taxon>Oomycota</taxon>
        <taxon>Peronosporomycetes</taxon>
        <taxon>Albuginales</taxon>
        <taxon>Albuginaceae</taxon>
        <taxon>Albugo</taxon>
    </lineage>
</organism>
<comment type="caution">
    <text evidence="1">The sequence shown here is derived from an EMBL/GenBank/DDBJ whole genome shotgun (WGS) entry which is preliminary data.</text>
</comment>
<dbReference type="EMBL" id="CAIX01000157">
    <property type="protein sequence ID" value="CCI47214.1"/>
    <property type="molecule type" value="Genomic_DNA"/>
</dbReference>
<sequence>MRREKHKLTNKQTHTQLKGFVFDPETKKYYKVPKTHESIACFRPKNSVPITSPERLSRPKNIFVAYLRQREIDAAITCHYTTKTSVSLRSLSLLPRRDSNNSKSLRVNPSITAAAPHPFDSMIVVAGERIAVWNV</sequence>
<dbReference type="AlphaFoldDB" id="A0A024GKF4"/>
<evidence type="ECO:0000313" key="1">
    <source>
        <dbReference type="EMBL" id="CCI47214.1"/>
    </source>
</evidence>
<gene>
    <name evidence="1" type="ORF">BN9_081920</name>
</gene>
<evidence type="ECO:0000313" key="2">
    <source>
        <dbReference type="Proteomes" id="UP000053237"/>
    </source>
</evidence>